<gene>
    <name evidence="1" type="ORF">B1B_12082</name>
</gene>
<sequence length="179" mass="18099">FNEPNATYDYALATTDKNLTSPGGNFTVRGTALSVNVTFAPPIYPVTFSETGLATGTGWSVTLGARTHSSTTSTIAFNESNGTYAFRVGSLAGYTVSPSSGNVTVHGAAVTEAIAFTVVVGPEYSVTFAEVGMPPVAGGGVAFNGGALTPFGGGGRVTFTEPNGSYPYTIAAASGYLLV</sequence>
<protein>
    <submittedName>
        <fullName evidence="1">Thermopsin</fullName>
    </submittedName>
</protein>
<feature type="non-terminal residue" evidence="1">
    <location>
        <position position="179"/>
    </location>
</feature>
<proteinExistence type="predicted"/>
<name>T0ZUW5_9ZZZZ</name>
<feature type="non-terminal residue" evidence="1">
    <location>
        <position position="1"/>
    </location>
</feature>
<evidence type="ECO:0000313" key="1">
    <source>
        <dbReference type="EMBL" id="EQD48333.1"/>
    </source>
</evidence>
<comment type="caution">
    <text evidence="1">The sequence shown here is derived from an EMBL/GenBank/DDBJ whole genome shotgun (WGS) entry which is preliminary data.</text>
</comment>
<reference evidence="1" key="2">
    <citation type="journal article" date="2014" name="ISME J.">
        <title>Microbial stratification in low pH oxic and suboxic macroscopic growths along an acid mine drainage.</title>
        <authorList>
            <person name="Mendez-Garcia C."/>
            <person name="Mesa V."/>
            <person name="Sprenger R.R."/>
            <person name="Richter M."/>
            <person name="Diez M.S."/>
            <person name="Solano J."/>
            <person name="Bargiela R."/>
            <person name="Golyshina O.V."/>
            <person name="Manteca A."/>
            <person name="Ramos J.L."/>
            <person name="Gallego J.R."/>
            <person name="Llorente I."/>
            <person name="Martins Dos Santos V.A."/>
            <person name="Jensen O.N."/>
            <person name="Pelaez A.I."/>
            <person name="Sanchez J."/>
            <person name="Ferrer M."/>
        </authorList>
    </citation>
    <scope>NUCLEOTIDE SEQUENCE</scope>
</reference>
<dbReference type="AlphaFoldDB" id="T0ZUW5"/>
<reference evidence="1" key="1">
    <citation type="submission" date="2013-08" db="EMBL/GenBank/DDBJ databases">
        <authorList>
            <person name="Mendez C."/>
            <person name="Richter M."/>
            <person name="Ferrer M."/>
            <person name="Sanchez J."/>
        </authorList>
    </citation>
    <scope>NUCLEOTIDE SEQUENCE</scope>
</reference>
<accession>T0ZUW5</accession>
<organism evidence="1">
    <name type="scientific">mine drainage metagenome</name>
    <dbReference type="NCBI Taxonomy" id="410659"/>
    <lineage>
        <taxon>unclassified sequences</taxon>
        <taxon>metagenomes</taxon>
        <taxon>ecological metagenomes</taxon>
    </lineage>
</organism>
<dbReference type="EMBL" id="AUZY01007887">
    <property type="protein sequence ID" value="EQD48333.1"/>
    <property type="molecule type" value="Genomic_DNA"/>
</dbReference>